<sequence>MSVKPIIFSGPMVRALLDGRKTQTRRVLNPQPPEWCANDTSPGYSVLCPRGHIEFRGRYICVETGIDAGPSSKFIKLPYLKGDLLYVWEAWKPHSLFAHLKPREMPKSKVFYDADRRYAPSNTPWKPCIHMPRWASRLSLKVTDVRVQRLQDISREDAKAEGLKFHKTYGPNNIEAWCLERPEDGVGHPEEVFAHLWQSLHTKAPKRWEDNPWIVAVTFEVIKQNVDEYLAEREAA</sequence>
<comment type="caution">
    <text evidence="1">The sequence shown here is derived from an EMBL/GenBank/DDBJ whole genome shotgun (WGS) entry which is preliminary data.</text>
</comment>
<dbReference type="EMBL" id="VCJR02000003">
    <property type="protein sequence ID" value="NHK29219.1"/>
    <property type="molecule type" value="Genomic_DNA"/>
</dbReference>
<reference evidence="1 2" key="1">
    <citation type="submission" date="2020-02" db="EMBL/GenBank/DDBJ databases">
        <title>Genome sequence of Parvularcula flava strain NH6-79.</title>
        <authorList>
            <person name="Abdul Karim M.H."/>
            <person name="Lam M.Q."/>
            <person name="Chen S.J."/>
            <person name="Yahya A."/>
            <person name="Shahir S."/>
            <person name="Shamsir M.S."/>
            <person name="Chong C.S."/>
        </authorList>
    </citation>
    <scope>NUCLEOTIDE SEQUENCE [LARGE SCALE GENOMIC DNA]</scope>
    <source>
        <strain evidence="1 2">NH6-79</strain>
    </source>
</reference>
<evidence type="ECO:0000313" key="1">
    <source>
        <dbReference type="EMBL" id="NHK29219.1"/>
    </source>
</evidence>
<dbReference type="RefSeq" id="WP_155142024.1">
    <property type="nucleotide sequence ID" value="NZ_BMGZ01000003.1"/>
</dbReference>
<name>A0ABX0HPM6_9PROT</name>
<protein>
    <submittedName>
        <fullName evidence="1">Uncharacterized protein</fullName>
    </submittedName>
</protein>
<proteinExistence type="predicted"/>
<evidence type="ECO:0000313" key="2">
    <source>
        <dbReference type="Proteomes" id="UP000818603"/>
    </source>
</evidence>
<gene>
    <name evidence="1" type="ORF">FF098_014965</name>
</gene>
<organism evidence="1 2">
    <name type="scientific">Aquisalinus luteolus</name>
    <dbReference type="NCBI Taxonomy" id="1566827"/>
    <lineage>
        <taxon>Bacteria</taxon>
        <taxon>Pseudomonadati</taxon>
        <taxon>Pseudomonadota</taxon>
        <taxon>Alphaproteobacteria</taxon>
        <taxon>Parvularculales</taxon>
        <taxon>Parvularculaceae</taxon>
        <taxon>Aquisalinus</taxon>
    </lineage>
</organism>
<accession>A0ABX0HPM6</accession>
<dbReference type="Proteomes" id="UP000818603">
    <property type="component" value="Unassembled WGS sequence"/>
</dbReference>
<keyword evidence="2" id="KW-1185">Reference proteome</keyword>